<comment type="caution">
    <text evidence="1">The sequence shown here is derived from an EMBL/GenBank/DDBJ whole genome shotgun (WGS) entry which is preliminary data.</text>
</comment>
<dbReference type="SUPFAM" id="SSF55961">
    <property type="entry name" value="Bet v1-like"/>
    <property type="match status" value="1"/>
</dbReference>
<dbReference type="InterPro" id="IPR023393">
    <property type="entry name" value="START-like_dom_sf"/>
</dbReference>
<evidence type="ECO:0000313" key="1">
    <source>
        <dbReference type="EMBL" id="TPG36460.1"/>
    </source>
</evidence>
<accession>A0A502EIY3</accession>
<reference evidence="1 2" key="1">
    <citation type="journal article" date="2019" name="Environ. Microbiol.">
        <title>Species interactions and distinct microbial communities in high Arctic permafrost affected cryosols are associated with the CH4 and CO2 gas fluxes.</title>
        <authorList>
            <person name="Altshuler I."/>
            <person name="Hamel J."/>
            <person name="Turney S."/>
            <person name="Magnuson E."/>
            <person name="Levesque R."/>
            <person name="Greer C."/>
            <person name="Whyte L.G."/>
        </authorList>
    </citation>
    <scope>NUCLEOTIDE SEQUENCE [LARGE SCALE GENOMIC DNA]</scope>
    <source>
        <strain evidence="1 2">S5.20</strain>
    </source>
</reference>
<gene>
    <name evidence="1" type="ORF">EAH80_00315</name>
</gene>
<dbReference type="Pfam" id="PF10604">
    <property type="entry name" value="Polyketide_cyc2"/>
    <property type="match status" value="1"/>
</dbReference>
<dbReference type="EMBL" id="RCZG01000001">
    <property type="protein sequence ID" value="TPG36460.1"/>
    <property type="molecule type" value="Genomic_DNA"/>
</dbReference>
<dbReference type="CDD" id="cd07821">
    <property type="entry name" value="PYR_PYL_RCAR_like"/>
    <property type="match status" value="1"/>
</dbReference>
<dbReference type="RefSeq" id="WP_140687068.1">
    <property type="nucleotide sequence ID" value="NZ_RCZG01000001.1"/>
</dbReference>
<organism evidence="1 2">
    <name type="scientific">Mycolicibacterium hodleri</name>
    <dbReference type="NCBI Taxonomy" id="49897"/>
    <lineage>
        <taxon>Bacteria</taxon>
        <taxon>Bacillati</taxon>
        <taxon>Actinomycetota</taxon>
        <taxon>Actinomycetes</taxon>
        <taxon>Mycobacteriales</taxon>
        <taxon>Mycobacteriaceae</taxon>
        <taxon>Mycolicibacterium</taxon>
    </lineage>
</organism>
<dbReference type="AlphaFoldDB" id="A0A502EIY3"/>
<keyword evidence="2" id="KW-1185">Reference proteome</keyword>
<dbReference type="Gene3D" id="3.30.530.20">
    <property type="match status" value="1"/>
</dbReference>
<dbReference type="Proteomes" id="UP000320095">
    <property type="component" value="Unassembled WGS sequence"/>
</dbReference>
<proteinExistence type="predicted"/>
<sequence length="151" mass="16338">MTSGFRVERMVSAPPASIYNLLADVPNWKDWASMVNHSELVQHGDPDPLGAGAVRRMGGIKFILVDEEILEASPPHYQRYTATRGLPVRDYRGEVRLDPVDGGTHLVWTGAFEPLVPGTGWLLAAFLRVSISRIVSGAYAAVAAQPSARGA</sequence>
<dbReference type="OrthoDB" id="3399604at2"/>
<evidence type="ECO:0000313" key="2">
    <source>
        <dbReference type="Proteomes" id="UP000320095"/>
    </source>
</evidence>
<dbReference type="InterPro" id="IPR019587">
    <property type="entry name" value="Polyketide_cyclase/dehydratase"/>
</dbReference>
<name>A0A502EIY3_9MYCO</name>
<protein>
    <submittedName>
        <fullName evidence="1">SRPBCC family protein</fullName>
    </submittedName>
</protein>